<dbReference type="GO" id="GO:0042274">
    <property type="term" value="P:ribosomal small subunit biogenesis"/>
    <property type="evidence" value="ECO:0007669"/>
    <property type="project" value="InterPro"/>
</dbReference>
<evidence type="ECO:0000313" key="5">
    <source>
        <dbReference type="EMBL" id="KAK9748849.1"/>
    </source>
</evidence>
<feature type="domain" description="Ribosome maturation factor RimP N-terminal" evidence="3">
    <location>
        <begin position="172"/>
        <end position="228"/>
    </location>
</feature>
<keyword evidence="2" id="KW-0690">Ribosome biogenesis</keyword>
<feature type="domain" description="DUF7912" evidence="4">
    <location>
        <begin position="230"/>
        <end position="320"/>
    </location>
</feature>
<sequence length="323" mass="36898">MDLISWNQWNVKHPSFSPTYLSTSNNNTPLYSFCKYPFQFHYFRKNKSCSVTILTHARKKKNNFEPLSVVKPSMIEDVLEDNSDGNYEEGIEEDELLVDDEFNDEEFLDDGDYFEDEYVTEDAEVYAGDGAEGGGVSLAGTWWDKEALTIAENVTESFDGDLGMYAFRTLVNATIQVRIEKLSTKSGSPSMSDIEAFSTAYRTRLDEAELAKTIPENISLEVSSPGVERVIRVPQDLDRFKERPMYVKYITEVTDANTSTETDGIFRLVSFDLETNSCTWGLADVRINREKAGKGRPMSKKQREWRLTTPFDSIRLVRIYSEP</sequence>
<gene>
    <name evidence="5" type="ORF">RND81_02G085100</name>
</gene>
<reference evidence="5" key="1">
    <citation type="submission" date="2024-03" db="EMBL/GenBank/DDBJ databases">
        <title>WGS assembly of Saponaria officinalis var. Norfolk2.</title>
        <authorList>
            <person name="Jenkins J."/>
            <person name="Shu S."/>
            <person name="Grimwood J."/>
            <person name="Barry K."/>
            <person name="Goodstein D."/>
            <person name="Schmutz J."/>
            <person name="Leebens-Mack J."/>
            <person name="Osbourn A."/>
        </authorList>
    </citation>
    <scope>NUCLEOTIDE SEQUENCE [LARGE SCALE GENOMIC DNA]</scope>
    <source>
        <strain evidence="5">JIC</strain>
    </source>
</reference>
<dbReference type="Pfam" id="PF02576">
    <property type="entry name" value="RimP_N"/>
    <property type="match status" value="1"/>
</dbReference>
<dbReference type="SUPFAM" id="SSF75420">
    <property type="entry name" value="YhbC-like, N-terminal domain"/>
    <property type="match status" value="1"/>
</dbReference>
<evidence type="ECO:0000256" key="2">
    <source>
        <dbReference type="ARBA" id="ARBA00022517"/>
    </source>
</evidence>
<dbReference type="InterPro" id="IPR028989">
    <property type="entry name" value="RimP_N"/>
</dbReference>
<dbReference type="PANTHER" id="PTHR34544:SF1">
    <property type="entry name" value="OS04G0438300 PROTEIN"/>
    <property type="match status" value="1"/>
</dbReference>
<evidence type="ECO:0000256" key="1">
    <source>
        <dbReference type="ARBA" id="ARBA00022490"/>
    </source>
</evidence>
<evidence type="ECO:0000259" key="3">
    <source>
        <dbReference type="Pfam" id="PF02576"/>
    </source>
</evidence>
<keyword evidence="1" id="KW-0963">Cytoplasm</keyword>
<evidence type="ECO:0008006" key="7">
    <source>
        <dbReference type="Google" id="ProtNLM"/>
    </source>
</evidence>
<protein>
    <recommendedName>
        <fullName evidence="7">Ribosome maturation factor RimP N-terminal domain-containing protein</fullName>
    </recommendedName>
</protein>
<name>A0AAW1MKC9_SAPOF</name>
<dbReference type="HAMAP" id="MF_01077">
    <property type="entry name" value="RimP"/>
    <property type="match status" value="1"/>
</dbReference>
<proteinExistence type="inferred from homology"/>
<dbReference type="Proteomes" id="UP001443914">
    <property type="component" value="Unassembled WGS sequence"/>
</dbReference>
<accession>A0AAW1MKC9</accession>
<keyword evidence="6" id="KW-1185">Reference proteome</keyword>
<evidence type="ECO:0000313" key="6">
    <source>
        <dbReference type="Proteomes" id="UP001443914"/>
    </source>
</evidence>
<dbReference type="Pfam" id="PF25498">
    <property type="entry name" value="DUF7912"/>
    <property type="match status" value="1"/>
</dbReference>
<dbReference type="EMBL" id="JBDFQZ010000002">
    <property type="protein sequence ID" value="KAK9748849.1"/>
    <property type="molecule type" value="Genomic_DNA"/>
</dbReference>
<dbReference type="InterPro" id="IPR057234">
    <property type="entry name" value="DUF7912"/>
</dbReference>
<dbReference type="PANTHER" id="PTHR34544">
    <property type="entry name" value="OSJNBA0006B20.18 PROTEIN"/>
    <property type="match status" value="1"/>
</dbReference>
<organism evidence="5 6">
    <name type="scientific">Saponaria officinalis</name>
    <name type="common">Common soapwort</name>
    <name type="synonym">Lychnis saponaria</name>
    <dbReference type="NCBI Taxonomy" id="3572"/>
    <lineage>
        <taxon>Eukaryota</taxon>
        <taxon>Viridiplantae</taxon>
        <taxon>Streptophyta</taxon>
        <taxon>Embryophyta</taxon>
        <taxon>Tracheophyta</taxon>
        <taxon>Spermatophyta</taxon>
        <taxon>Magnoliopsida</taxon>
        <taxon>eudicotyledons</taxon>
        <taxon>Gunneridae</taxon>
        <taxon>Pentapetalae</taxon>
        <taxon>Caryophyllales</taxon>
        <taxon>Caryophyllaceae</taxon>
        <taxon>Caryophylleae</taxon>
        <taxon>Saponaria</taxon>
    </lineage>
</organism>
<dbReference type="InterPro" id="IPR003728">
    <property type="entry name" value="Ribosome_maturation_RimP"/>
</dbReference>
<comment type="caution">
    <text evidence="5">The sequence shown here is derived from an EMBL/GenBank/DDBJ whole genome shotgun (WGS) entry which is preliminary data.</text>
</comment>
<dbReference type="AlphaFoldDB" id="A0AAW1MKC9"/>
<evidence type="ECO:0000259" key="4">
    <source>
        <dbReference type="Pfam" id="PF25498"/>
    </source>
</evidence>
<dbReference type="InterPro" id="IPR035956">
    <property type="entry name" value="RimP_N_sf"/>
</dbReference>